<organism evidence="1 2">
    <name type="scientific">Clostridium tepidiprofundi DSM 19306</name>
    <dbReference type="NCBI Taxonomy" id="1121338"/>
    <lineage>
        <taxon>Bacteria</taxon>
        <taxon>Bacillati</taxon>
        <taxon>Bacillota</taxon>
        <taxon>Clostridia</taxon>
        <taxon>Eubacteriales</taxon>
        <taxon>Clostridiaceae</taxon>
        <taxon>Clostridium</taxon>
    </lineage>
</organism>
<evidence type="ECO:0000313" key="2">
    <source>
        <dbReference type="Proteomes" id="UP000075531"/>
    </source>
</evidence>
<dbReference type="PATRIC" id="fig|1121338.3.peg.1319"/>
<name>A0A151B4I4_9CLOT</name>
<dbReference type="AlphaFoldDB" id="A0A151B4I4"/>
<dbReference type="RefSeq" id="WP_161938353.1">
    <property type="nucleotide sequence ID" value="NZ_LTBA01000010.1"/>
</dbReference>
<accession>A0A151B4I4</accession>
<dbReference type="Proteomes" id="UP000075531">
    <property type="component" value="Unassembled WGS sequence"/>
</dbReference>
<gene>
    <name evidence="1" type="ORF">CLTEP_12840</name>
</gene>
<keyword evidence="2" id="KW-1185">Reference proteome</keyword>
<protein>
    <submittedName>
        <fullName evidence="1">Uncharacterized protein</fullName>
    </submittedName>
</protein>
<comment type="caution">
    <text evidence="1">The sequence shown here is derived from an EMBL/GenBank/DDBJ whole genome shotgun (WGS) entry which is preliminary data.</text>
</comment>
<dbReference type="EMBL" id="LTBA01000010">
    <property type="protein sequence ID" value="KYH34819.1"/>
    <property type="molecule type" value="Genomic_DNA"/>
</dbReference>
<evidence type="ECO:0000313" key="1">
    <source>
        <dbReference type="EMBL" id="KYH34819.1"/>
    </source>
</evidence>
<dbReference type="STRING" id="1121338.CLTEP_12840"/>
<reference evidence="1 2" key="1">
    <citation type="submission" date="2016-02" db="EMBL/GenBank/DDBJ databases">
        <title>Genome sequence of Clostridium tepidiprofundi DSM 19306.</title>
        <authorList>
            <person name="Poehlein A."/>
            <person name="Daniel R."/>
        </authorList>
    </citation>
    <scope>NUCLEOTIDE SEQUENCE [LARGE SCALE GENOMIC DNA]</scope>
    <source>
        <strain evidence="1 2">DSM 19306</strain>
    </source>
</reference>
<sequence length="58" mass="6784">MINTYGYNPIESIKTNVIVIKSDMHNDTKSVVFTSLYKEITMELQISNVKIDTNYRLR</sequence>
<proteinExistence type="predicted"/>